<evidence type="ECO:0008006" key="4">
    <source>
        <dbReference type="Google" id="ProtNLM"/>
    </source>
</evidence>
<evidence type="ECO:0000256" key="1">
    <source>
        <dbReference type="SAM" id="MobiDB-lite"/>
    </source>
</evidence>
<accession>A0A4Y4E1C8</accession>
<dbReference type="Proteomes" id="UP000316659">
    <property type="component" value="Unassembled WGS sequence"/>
</dbReference>
<comment type="caution">
    <text evidence="2">The sequence shown here is derived from an EMBL/GenBank/DDBJ whole genome shotgun (WGS) entry which is preliminary data.</text>
</comment>
<name>A0A4Y4E1C8_CELCE</name>
<feature type="compositionally biased region" description="Low complexity" evidence="1">
    <location>
        <begin position="1"/>
        <end position="24"/>
    </location>
</feature>
<evidence type="ECO:0000313" key="3">
    <source>
        <dbReference type="Proteomes" id="UP000316659"/>
    </source>
</evidence>
<feature type="region of interest" description="Disordered" evidence="1">
    <location>
        <begin position="1"/>
        <end position="42"/>
    </location>
</feature>
<reference evidence="2 3" key="1">
    <citation type="submission" date="2019-06" db="EMBL/GenBank/DDBJ databases">
        <title>Whole genome shotgun sequence of Cellulosimicrobium cellulans NBRC 15516.</title>
        <authorList>
            <person name="Hosoyama A."/>
            <person name="Uohara A."/>
            <person name="Ohji S."/>
            <person name="Ichikawa N."/>
        </authorList>
    </citation>
    <scope>NUCLEOTIDE SEQUENCE [LARGE SCALE GENOMIC DNA]</scope>
    <source>
        <strain evidence="2 3">NBRC 15516</strain>
    </source>
</reference>
<protein>
    <recommendedName>
        <fullName evidence="4">PASTA domain-containing protein</fullName>
    </recommendedName>
</protein>
<sequence>MQGQPGARVVARRTTAPSTTTGRTKNSSQERAAHSDARAGVRGVPRRARVVVLAAVAVAALAGCRAEAVPGGPGTPTPSPTAEPTAVPTASPTAEPTDPTGGPTTGPGAPVPPGGSDGVEVSVEIEPAFPMPNLVETRLKQARADLEKRGAASVVVVDARDPGAGTLPGASNGWTVCAQDPAGGDLLRGSATATLAAAPNARHCP</sequence>
<dbReference type="EMBL" id="BJNZ01000006">
    <property type="protein sequence ID" value="GED09388.1"/>
    <property type="molecule type" value="Genomic_DNA"/>
</dbReference>
<evidence type="ECO:0000313" key="2">
    <source>
        <dbReference type="EMBL" id="GED09388.1"/>
    </source>
</evidence>
<gene>
    <name evidence="2" type="ORF">CCE02nite_13870</name>
</gene>
<proteinExistence type="predicted"/>
<organism evidence="2 3">
    <name type="scientific">Cellulosimicrobium cellulans</name>
    <name type="common">Arthrobacter luteus</name>
    <dbReference type="NCBI Taxonomy" id="1710"/>
    <lineage>
        <taxon>Bacteria</taxon>
        <taxon>Bacillati</taxon>
        <taxon>Actinomycetota</taxon>
        <taxon>Actinomycetes</taxon>
        <taxon>Micrococcales</taxon>
        <taxon>Promicromonosporaceae</taxon>
        <taxon>Cellulosimicrobium</taxon>
    </lineage>
</organism>
<feature type="compositionally biased region" description="Low complexity" evidence="1">
    <location>
        <begin position="82"/>
        <end position="108"/>
    </location>
</feature>
<feature type="region of interest" description="Disordered" evidence="1">
    <location>
        <begin position="68"/>
        <end position="120"/>
    </location>
</feature>
<dbReference type="AlphaFoldDB" id="A0A4Y4E1C8"/>
<dbReference type="Gene3D" id="3.30.10.20">
    <property type="match status" value="1"/>
</dbReference>